<dbReference type="AlphaFoldDB" id="A0A1Y5I8Z7"/>
<gene>
    <name evidence="1" type="ORF">BE221DRAFT_200795</name>
</gene>
<organism evidence="1">
    <name type="scientific">Ostreococcus tauri</name>
    <name type="common">Marine green alga</name>
    <dbReference type="NCBI Taxonomy" id="70448"/>
    <lineage>
        <taxon>Eukaryota</taxon>
        <taxon>Viridiplantae</taxon>
        <taxon>Chlorophyta</taxon>
        <taxon>Mamiellophyceae</taxon>
        <taxon>Mamiellales</taxon>
        <taxon>Bathycoccaceae</taxon>
        <taxon>Ostreococcus</taxon>
    </lineage>
</organism>
<evidence type="ECO:0000313" key="1">
    <source>
        <dbReference type="EMBL" id="OUS44694.1"/>
    </source>
</evidence>
<dbReference type="Proteomes" id="UP000195557">
    <property type="component" value="Unassembled WGS sequence"/>
</dbReference>
<accession>A0A1Y5I8Z7</accession>
<protein>
    <submittedName>
        <fullName evidence="1">Uncharacterized protein</fullName>
    </submittedName>
</protein>
<reference evidence="1" key="1">
    <citation type="submission" date="2017-04" db="EMBL/GenBank/DDBJ databases">
        <title>Population genomics of picophytoplankton unveils novel chromosome hypervariability.</title>
        <authorList>
            <consortium name="DOE Joint Genome Institute"/>
            <person name="Blanc-Mathieu R."/>
            <person name="Krasovec M."/>
            <person name="Hebrard M."/>
            <person name="Yau S."/>
            <person name="Desgranges E."/>
            <person name="Martin J."/>
            <person name="Schackwitz W."/>
            <person name="Kuo A."/>
            <person name="Salin G."/>
            <person name="Donnadieu C."/>
            <person name="Desdevises Y."/>
            <person name="Sanchez-Ferandin S."/>
            <person name="Moreau H."/>
            <person name="Rivals E."/>
            <person name="Grigoriev I.V."/>
            <person name="Grimsley N."/>
            <person name="Eyre-Walker A."/>
            <person name="Piganeau G."/>
        </authorList>
    </citation>
    <scope>NUCLEOTIDE SEQUENCE [LARGE SCALE GENOMIC DNA]</scope>
    <source>
        <strain evidence="1">RCC 1115</strain>
    </source>
</reference>
<name>A0A1Y5I8Z7_OSTTA</name>
<sequence>MVPGFVAGHFDRNEVEVDLNRLCVEAGVDIVYDSIVDFDPVGKTATGETGASYSFTQASIDVGIVSAPVSLSEKKGNLAVKPMSHFVEAWQQDSGNLSEGLQSLGVASAV</sequence>
<proteinExistence type="predicted"/>
<dbReference type="EMBL" id="KZ155806">
    <property type="protein sequence ID" value="OUS44694.1"/>
    <property type="molecule type" value="Genomic_DNA"/>
</dbReference>